<dbReference type="InterPro" id="IPR007794">
    <property type="entry name" value="Rib_rcpt_KP"/>
</dbReference>
<keyword evidence="4 8" id="KW-1133">Transmembrane helix</keyword>
<feature type="coiled-coil region" evidence="6">
    <location>
        <begin position="869"/>
        <end position="903"/>
    </location>
</feature>
<dbReference type="PANTHER" id="PTHR18939:SF4">
    <property type="entry name" value="RIBOSOME-BINDING PROTEIN 1"/>
    <property type="match status" value="1"/>
</dbReference>
<keyword evidence="5 8" id="KW-0472">Membrane</keyword>
<feature type="coiled-coil region" evidence="6">
    <location>
        <begin position="648"/>
        <end position="689"/>
    </location>
</feature>
<dbReference type="GO" id="GO:0015031">
    <property type="term" value="P:protein transport"/>
    <property type="evidence" value="ECO:0007669"/>
    <property type="project" value="InterPro"/>
</dbReference>
<name>A0A8C5THZ8_9PASS</name>
<evidence type="ECO:0000256" key="5">
    <source>
        <dbReference type="ARBA" id="ARBA00023136"/>
    </source>
</evidence>
<dbReference type="Ensembl" id="ENSMCST00000008123.1">
    <property type="protein sequence ID" value="ENSMCSP00000007928.1"/>
    <property type="gene ID" value="ENSMCSG00000005541.1"/>
</dbReference>
<keyword evidence="3" id="KW-0256">Endoplasmic reticulum</keyword>
<protein>
    <submittedName>
        <fullName evidence="10">Ribosome binding protein 1</fullName>
    </submittedName>
</protein>
<feature type="transmembrane region" description="Helical" evidence="8">
    <location>
        <begin position="6"/>
        <end position="28"/>
    </location>
</feature>
<feature type="domain" description="Ribosome receptor lysine/proline rich" evidence="9">
    <location>
        <begin position="33"/>
        <end position="167"/>
    </location>
</feature>
<dbReference type="AlphaFoldDB" id="A0A8C5THZ8"/>
<feature type="region of interest" description="Disordered" evidence="7">
    <location>
        <begin position="123"/>
        <end position="179"/>
    </location>
</feature>
<comment type="subcellular location">
    <subcellularLocation>
        <location evidence="1">Endoplasmic reticulum membrane</location>
        <topology evidence="1">Single-pass membrane protein</topology>
    </subcellularLocation>
</comment>
<keyword evidence="2 8" id="KW-0812">Transmembrane</keyword>
<evidence type="ECO:0000256" key="7">
    <source>
        <dbReference type="SAM" id="MobiDB-lite"/>
    </source>
</evidence>
<dbReference type="InterPro" id="IPR040248">
    <property type="entry name" value="RRBP1"/>
</dbReference>
<evidence type="ECO:0000256" key="1">
    <source>
        <dbReference type="ARBA" id="ARBA00004389"/>
    </source>
</evidence>
<reference evidence="10" key="2">
    <citation type="submission" date="2025-09" db="UniProtKB">
        <authorList>
            <consortium name="Ensembl"/>
        </authorList>
    </citation>
    <scope>IDENTIFICATION</scope>
</reference>
<feature type="compositionally biased region" description="Basic and acidic residues" evidence="7">
    <location>
        <begin position="46"/>
        <end position="57"/>
    </location>
</feature>
<evidence type="ECO:0000256" key="4">
    <source>
        <dbReference type="ARBA" id="ARBA00022989"/>
    </source>
</evidence>
<feature type="coiled-coil region" evidence="6">
    <location>
        <begin position="732"/>
        <end position="779"/>
    </location>
</feature>
<feature type="coiled-coil region" evidence="6">
    <location>
        <begin position="237"/>
        <end position="597"/>
    </location>
</feature>
<keyword evidence="6" id="KW-0175">Coiled coil</keyword>
<evidence type="ECO:0000256" key="3">
    <source>
        <dbReference type="ARBA" id="ARBA00022824"/>
    </source>
</evidence>
<evidence type="ECO:0000256" key="8">
    <source>
        <dbReference type="SAM" id="Phobius"/>
    </source>
</evidence>
<accession>A0A8C5THZ8</accession>
<dbReference type="Pfam" id="PF05104">
    <property type="entry name" value="Rib_recp_KP_reg"/>
    <property type="match status" value="1"/>
</dbReference>
<evidence type="ECO:0000256" key="6">
    <source>
        <dbReference type="SAM" id="Coils"/>
    </source>
</evidence>
<proteinExistence type="predicted"/>
<evidence type="ECO:0000259" key="9">
    <source>
        <dbReference type="Pfam" id="PF05104"/>
    </source>
</evidence>
<sequence>MDVYDPQTLGVMVFGGFMVISAIGIFLVSTFSMKETSYEEALAKQRKELEKTQQQKLEKKKKEKPLEKKGKAKKKEEKPNGKIPEQQLAQEVTDPPKEVAPEPAVVPEPVTVETPIAAVAVVPQEKEKPVPSPKEKRKKEKKVAKVEPAPSPALAAAPVSVPKRPAVVPSSAKPSCFSPAPPDSDGALYLPYKALVSTVSSMVFSEGEAQQLIEILTEKAGIIQDTWHTATQKGDPVAVLKRQLEDKEKQLSAEQEDAAAAKNKLRELSKELAAERTKAVAVEGKLKEQLLAREREIVAVQARMQASYQDHVSETQQLQGKIRSLQEQLENGPNTQLARLQQENSILRDALNQATSQMESKQNAELAKLRQECSKLVKELSEKSEVLQQEEQQRKSWELKAAAAEKRIEQLQAYQREAELVLQKRLDEVNDELRKTQSSYKSLLADAEKSKGQQQSIAELQAKLLSSEAEVKSKLLELDSVKGNLQDASSENTKLLERIKSIEALLEAGQMREAEKDRDLQVVLQEKTNQLSALEREATQLREAVEQQKVKNNDLREKNWKAMEALTTVEKACEEKLLAATKEKEELAQQLDALRVRTKQTLLSALPSVTVSSQQDYDTWLQEFKEKAVGVLKQQLITTEPPDSAQKLKEAEEAQSTLQAECEQYRTILAETEGMLRNLQKSVEEEEQVWKAKLTASEEELQKVRCVRPQSINPLLLSSPLMQLKEYTSLLETQLENHLETASSERQNYTKEVGLRQLLSESQEQLEAAKTETQKQSKELALVRRDPGCCPGRSWLVCKPPVGPLKTQLEQNETLAEREQTLRQKLARELEEVGAGEEDTRVCKAFLGSWLLMKLEKEKKLTKDLGQAATKLQELLKVTQDQLAKEREMVKKLKEQLQETDSSKEGTSV</sequence>
<evidence type="ECO:0000313" key="11">
    <source>
        <dbReference type="Proteomes" id="UP000694560"/>
    </source>
</evidence>
<feature type="coiled-coil region" evidence="6">
    <location>
        <begin position="805"/>
        <end position="832"/>
    </location>
</feature>
<organism evidence="10 11">
    <name type="scientific">Malurus cyaneus samueli</name>
    <dbReference type="NCBI Taxonomy" id="2593467"/>
    <lineage>
        <taxon>Eukaryota</taxon>
        <taxon>Metazoa</taxon>
        <taxon>Chordata</taxon>
        <taxon>Craniata</taxon>
        <taxon>Vertebrata</taxon>
        <taxon>Euteleostomi</taxon>
        <taxon>Archelosauria</taxon>
        <taxon>Archosauria</taxon>
        <taxon>Dinosauria</taxon>
        <taxon>Saurischia</taxon>
        <taxon>Theropoda</taxon>
        <taxon>Coelurosauria</taxon>
        <taxon>Aves</taxon>
        <taxon>Neognathae</taxon>
        <taxon>Neoaves</taxon>
        <taxon>Telluraves</taxon>
        <taxon>Australaves</taxon>
        <taxon>Passeriformes</taxon>
        <taxon>Meliphagoidea</taxon>
        <taxon>Maluridae</taxon>
        <taxon>Malurus</taxon>
    </lineage>
</organism>
<dbReference type="Proteomes" id="UP000694560">
    <property type="component" value="Unplaced"/>
</dbReference>
<evidence type="ECO:0000313" key="10">
    <source>
        <dbReference type="Ensembl" id="ENSMCSP00000007928.1"/>
    </source>
</evidence>
<evidence type="ECO:0000256" key="2">
    <source>
        <dbReference type="ARBA" id="ARBA00022692"/>
    </source>
</evidence>
<keyword evidence="11" id="KW-1185">Reference proteome</keyword>
<feature type="region of interest" description="Disordered" evidence="7">
    <location>
        <begin position="46"/>
        <end position="106"/>
    </location>
</feature>
<feature type="compositionally biased region" description="Low complexity" evidence="7">
    <location>
        <begin position="146"/>
        <end position="162"/>
    </location>
</feature>
<dbReference type="GO" id="GO:0005789">
    <property type="term" value="C:endoplasmic reticulum membrane"/>
    <property type="evidence" value="ECO:0007669"/>
    <property type="project" value="UniProtKB-SubCell"/>
</dbReference>
<feature type="compositionally biased region" description="Basic and acidic residues" evidence="7">
    <location>
        <begin position="64"/>
        <end position="80"/>
    </location>
</feature>
<reference evidence="10" key="1">
    <citation type="submission" date="2025-08" db="UniProtKB">
        <authorList>
            <consortium name="Ensembl"/>
        </authorList>
    </citation>
    <scope>IDENTIFICATION</scope>
</reference>
<dbReference type="PANTHER" id="PTHR18939">
    <property type="entry name" value="RIBOSOME BINDING PROTEIN-1"/>
    <property type="match status" value="1"/>
</dbReference>